<dbReference type="AlphaFoldDB" id="A0A060UJQ2"/>
<name>A0A060UJQ2_9PROT</name>
<comment type="caution">
    <text evidence="1">The sequence shown here is derived from an EMBL/GenBank/DDBJ whole genome shotgun (WGS) entry which is preliminary data.</text>
</comment>
<proteinExistence type="predicted"/>
<reference evidence="1" key="2">
    <citation type="submission" date="2014-07" db="EMBL/GenBank/DDBJ databases">
        <title>Initial genome analysis of the psychrotolerant acidophile Acidithiobacillus ferrivorans CF27: insights into iron and sulfur oxidation pathways and into biofilm formation.</title>
        <authorList>
            <person name="Talla E."/>
            <person name="Hedrich S."/>
            <person name="Mangenot S."/>
            <person name="Ji B."/>
            <person name="Johnson D.B."/>
            <person name="Barbe V."/>
            <person name="Bonnefoy V."/>
        </authorList>
    </citation>
    <scope>NUCLEOTIDE SEQUENCE [LARGE SCALE GENOMIC DNA]</scope>
    <source>
        <strain evidence="1">CF27</strain>
    </source>
</reference>
<sequence length="71" mass="7553">MAGERILIYFFPDSVVPLPPVALSILPMAGCDGCPTAASDGAIAELNATAASTHRMREIFGFIRHLQRAPV</sequence>
<gene>
    <name evidence="1" type="ORF">AFERRI_100041</name>
</gene>
<protein>
    <submittedName>
        <fullName evidence="1">Uncharacterized protein</fullName>
    </submittedName>
</protein>
<accession>A0A060UJQ2</accession>
<organism evidence="1">
    <name type="scientific">Acidithiobacillus ferrivorans</name>
    <dbReference type="NCBI Taxonomy" id="160808"/>
    <lineage>
        <taxon>Bacteria</taxon>
        <taxon>Pseudomonadati</taxon>
        <taxon>Pseudomonadota</taxon>
        <taxon>Acidithiobacillia</taxon>
        <taxon>Acidithiobacillales</taxon>
        <taxon>Acidithiobacillaceae</taxon>
        <taxon>Acidithiobacillus</taxon>
    </lineage>
</organism>
<reference evidence="1" key="1">
    <citation type="submission" date="2014-03" db="EMBL/GenBank/DDBJ databases">
        <authorList>
            <person name="Genoscope - CEA"/>
        </authorList>
    </citation>
    <scope>NUCLEOTIDE SEQUENCE [LARGE SCALE GENOMIC DNA]</scope>
    <source>
        <strain evidence="1">CF27</strain>
    </source>
</reference>
<dbReference type="EMBL" id="CCCS020000002">
    <property type="protein sequence ID" value="CDQ08606.1"/>
    <property type="molecule type" value="Genomic_DNA"/>
</dbReference>
<evidence type="ECO:0000313" key="1">
    <source>
        <dbReference type="EMBL" id="CDQ08606.1"/>
    </source>
</evidence>